<evidence type="ECO:0000313" key="2">
    <source>
        <dbReference type="EMBL" id="KZP07002.1"/>
    </source>
</evidence>
<feature type="region of interest" description="Disordered" evidence="1">
    <location>
        <begin position="55"/>
        <end position="100"/>
    </location>
</feature>
<protein>
    <submittedName>
        <fullName evidence="3">Uncharacterized protein</fullName>
    </submittedName>
</protein>
<evidence type="ECO:0000256" key="1">
    <source>
        <dbReference type="SAM" id="MobiDB-lite"/>
    </source>
</evidence>
<keyword evidence="4" id="KW-1185">Reference proteome</keyword>
<accession>A0A166JB89</accession>
<gene>
    <name evidence="3" type="ORF">FIBSPDRAFT_891775</name>
    <name evidence="2" type="ORF">FIBSPDRAFT_902385</name>
</gene>
<evidence type="ECO:0000313" key="3">
    <source>
        <dbReference type="EMBL" id="KZP20687.1"/>
    </source>
</evidence>
<proteinExistence type="predicted"/>
<organism evidence="3 4">
    <name type="scientific">Athelia psychrophila</name>
    <dbReference type="NCBI Taxonomy" id="1759441"/>
    <lineage>
        <taxon>Eukaryota</taxon>
        <taxon>Fungi</taxon>
        <taxon>Dikarya</taxon>
        <taxon>Basidiomycota</taxon>
        <taxon>Agaricomycotina</taxon>
        <taxon>Agaricomycetes</taxon>
        <taxon>Agaricomycetidae</taxon>
        <taxon>Atheliales</taxon>
        <taxon>Atheliaceae</taxon>
        <taxon>Athelia</taxon>
    </lineage>
</organism>
<reference evidence="3 4" key="1">
    <citation type="journal article" date="2016" name="Mol. Biol. Evol.">
        <title>Comparative Genomics of Early-Diverging Mushroom-Forming Fungi Provides Insights into the Origins of Lignocellulose Decay Capabilities.</title>
        <authorList>
            <person name="Nagy L.G."/>
            <person name="Riley R."/>
            <person name="Tritt A."/>
            <person name="Adam C."/>
            <person name="Daum C."/>
            <person name="Floudas D."/>
            <person name="Sun H."/>
            <person name="Yadav J.S."/>
            <person name="Pangilinan J."/>
            <person name="Larsson K.H."/>
            <person name="Matsuura K."/>
            <person name="Barry K."/>
            <person name="Labutti K."/>
            <person name="Kuo R."/>
            <person name="Ohm R.A."/>
            <person name="Bhattacharya S.S."/>
            <person name="Shirouzu T."/>
            <person name="Yoshinaga Y."/>
            <person name="Martin F.M."/>
            <person name="Grigoriev I.V."/>
            <person name="Hibbett D.S."/>
        </authorList>
    </citation>
    <scope>NUCLEOTIDE SEQUENCE [LARGE SCALE GENOMIC DNA]</scope>
    <source>
        <strain evidence="3 4">CBS 109695</strain>
    </source>
</reference>
<dbReference type="Proteomes" id="UP000076532">
    <property type="component" value="Unassembled WGS sequence"/>
</dbReference>
<name>A0A166JB89_9AGAM</name>
<feature type="compositionally biased region" description="Polar residues" evidence="1">
    <location>
        <begin position="60"/>
        <end position="73"/>
    </location>
</feature>
<dbReference type="AlphaFoldDB" id="A0A166JB89"/>
<sequence>MPPRSKMGLLGGFRSAAHLARGVRIALQHFLDLPVCMACRTFQVPGDQLSGAVATRSPLLRSQQSAQTGSNPMCHSASDGPSRPHNRIKPPDSRSNGTLG</sequence>
<dbReference type="EMBL" id="KV417765">
    <property type="protein sequence ID" value="KZP07002.1"/>
    <property type="molecule type" value="Genomic_DNA"/>
</dbReference>
<evidence type="ECO:0000313" key="4">
    <source>
        <dbReference type="Proteomes" id="UP000076532"/>
    </source>
</evidence>
<dbReference type="EMBL" id="KV417553">
    <property type="protein sequence ID" value="KZP20687.1"/>
    <property type="molecule type" value="Genomic_DNA"/>
</dbReference>